<dbReference type="EMBL" id="GBRH01256989">
    <property type="protein sequence ID" value="JAD40906.1"/>
    <property type="molecule type" value="Transcribed_RNA"/>
</dbReference>
<dbReference type="AlphaFoldDB" id="A0A0A8ZQ34"/>
<organism evidence="1">
    <name type="scientific">Arundo donax</name>
    <name type="common">Giant reed</name>
    <name type="synonym">Donax arundinaceus</name>
    <dbReference type="NCBI Taxonomy" id="35708"/>
    <lineage>
        <taxon>Eukaryota</taxon>
        <taxon>Viridiplantae</taxon>
        <taxon>Streptophyta</taxon>
        <taxon>Embryophyta</taxon>
        <taxon>Tracheophyta</taxon>
        <taxon>Spermatophyta</taxon>
        <taxon>Magnoliopsida</taxon>
        <taxon>Liliopsida</taxon>
        <taxon>Poales</taxon>
        <taxon>Poaceae</taxon>
        <taxon>PACMAD clade</taxon>
        <taxon>Arundinoideae</taxon>
        <taxon>Arundineae</taxon>
        <taxon>Arundo</taxon>
    </lineage>
</organism>
<sequence>MDVPQLRLSFILLDIFCMTHRSYISWSFSEGSLFECDMCFGPKFSSSNHGINQITASLPRFSDKKIRN</sequence>
<name>A0A0A8ZQ34_ARUDO</name>
<reference evidence="1" key="2">
    <citation type="journal article" date="2015" name="Data Brief">
        <title>Shoot transcriptome of the giant reed, Arundo donax.</title>
        <authorList>
            <person name="Barrero R.A."/>
            <person name="Guerrero F.D."/>
            <person name="Moolhuijzen P."/>
            <person name="Goolsby J.A."/>
            <person name="Tidwell J."/>
            <person name="Bellgard S.E."/>
            <person name="Bellgard M.I."/>
        </authorList>
    </citation>
    <scope>NUCLEOTIDE SEQUENCE</scope>
    <source>
        <tissue evidence="1">Shoot tissue taken approximately 20 cm above the soil surface</tissue>
    </source>
</reference>
<reference evidence="1" key="1">
    <citation type="submission" date="2014-09" db="EMBL/GenBank/DDBJ databases">
        <authorList>
            <person name="Magalhaes I.L.F."/>
            <person name="Oliveira U."/>
            <person name="Santos F.R."/>
            <person name="Vidigal T.H.D.A."/>
            <person name="Brescovit A.D."/>
            <person name="Santos A.J."/>
        </authorList>
    </citation>
    <scope>NUCLEOTIDE SEQUENCE</scope>
    <source>
        <tissue evidence="1">Shoot tissue taken approximately 20 cm above the soil surface</tissue>
    </source>
</reference>
<proteinExistence type="predicted"/>
<evidence type="ECO:0000313" key="1">
    <source>
        <dbReference type="EMBL" id="JAD40906.1"/>
    </source>
</evidence>
<accession>A0A0A8ZQ34</accession>
<protein>
    <submittedName>
        <fullName evidence="1">Uncharacterized protein</fullName>
    </submittedName>
</protein>